<dbReference type="Proteomes" id="UP000654482">
    <property type="component" value="Unassembled WGS sequence"/>
</dbReference>
<evidence type="ECO:0000313" key="2">
    <source>
        <dbReference type="Proteomes" id="UP000654482"/>
    </source>
</evidence>
<dbReference type="AlphaFoldDB" id="A0A8J7DY80"/>
<organism evidence="1 2">
    <name type="scientific">Lusitaniella coriacea LEGE 07157</name>
    <dbReference type="NCBI Taxonomy" id="945747"/>
    <lineage>
        <taxon>Bacteria</taxon>
        <taxon>Bacillati</taxon>
        <taxon>Cyanobacteriota</taxon>
        <taxon>Cyanophyceae</taxon>
        <taxon>Spirulinales</taxon>
        <taxon>Lusitaniellaceae</taxon>
        <taxon>Lusitaniella</taxon>
    </lineage>
</organism>
<proteinExistence type="predicted"/>
<gene>
    <name evidence="1" type="ORF">IQ249_16145</name>
</gene>
<sequence length="48" mass="5415">MVTQFPNKRLGAKAENFKFPIAGEYYKILSLPLLPGRENHGNDRAAIQ</sequence>
<dbReference type="EMBL" id="JADEWZ010000025">
    <property type="protein sequence ID" value="MBE9117432.1"/>
    <property type="molecule type" value="Genomic_DNA"/>
</dbReference>
<comment type="caution">
    <text evidence="1">The sequence shown here is derived from an EMBL/GenBank/DDBJ whole genome shotgun (WGS) entry which is preliminary data.</text>
</comment>
<name>A0A8J7DY80_9CYAN</name>
<dbReference type="RefSeq" id="WP_194030522.1">
    <property type="nucleotide sequence ID" value="NZ_JADEWZ010000025.1"/>
</dbReference>
<keyword evidence="2" id="KW-1185">Reference proteome</keyword>
<accession>A0A8J7DY80</accession>
<evidence type="ECO:0000313" key="1">
    <source>
        <dbReference type="EMBL" id="MBE9117432.1"/>
    </source>
</evidence>
<protein>
    <submittedName>
        <fullName evidence="1">Uncharacterized protein</fullName>
    </submittedName>
</protein>
<reference evidence="1" key="1">
    <citation type="submission" date="2020-10" db="EMBL/GenBank/DDBJ databases">
        <authorList>
            <person name="Castelo-Branco R."/>
            <person name="Eusebio N."/>
            <person name="Adriana R."/>
            <person name="Vieira A."/>
            <person name="Brugerolle De Fraissinette N."/>
            <person name="Rezende De Castro R."/>
            <person name="Schneider M.P."/>
            <person name="Vasconcelos V."/>
            <person name="Leao P.N."/>
        </authorList>
    </citation>
    <scope>NUCLEOTIDE SEQUENCE</scope>
    <source>
        <strain evidence="1">LEGE 07157</strain>
    </source>
</reference>